<reference evidence="1 2" key="1">
    <citation type="journal article" date="2013" name="Curr. Biol.">
        <title>The Genome of the Foraminiferan Reticulomyxa filosa.</title>
        <authorList>
            <person name="Glockner G."/>
            <person name="Hulsmann N."/>
            <person name="Schleicher M."/>
            <person name="Noegel A.A."/>
            <person name="Eichinger L."/>
            <person name="Gallinger C."/>
            <person name="Pawlowski J."/>
            <person name="Sierra R."/>
            <person name="Euteneuer U."/>
            <person name="Pillet L."/>
            <person name="Moustafa A."/>
            <person name="Platzer M."/>
            <person name="Groth M."/>
            <person name="Szafranski K."/>
            <person name="Schliwa M."/>
        </authorList>
    </citation>
    <scope>NUCLEOTIDE SEQUENCE [LARGE SCALE GENOMIC DNA]</scope>
</reference>
<gene>
    <name evidence="1" type="ORF">RFI_31628</name>
</gene>
<keyword evidence="2" id="KW-1185">Reference proteome</keyword>
<dbReference type="EMBL" id="ASPP01027788">
    <property type="protein sequence ID" value="ETO05767.1"/>
    <property type="molecule type" value="Genomic_DNA"/>
</dbReference>
<protein>
    <submittedName>
        <fullName evidence="1">Uncharacterized protein</fullName>
    </submittedName>
</protein>
<evidence type="ECO:0000313" key="1">
    <source>
        <dbReference type="EMBL" id="ETO05767.1"/>
    </source>
</evidence>
<name>X6LXA3_RETFI</name>
<organism evidence="1 2">
    <name type="scientific">Reticulomyxa filosa</name>
    <dbReference type="NCBI Taxonomy" id="46433"/>
    <lineage>
        <taxon>Eukaryota</taxon>
        <taxon>Sar</taxon>
        <taxon>Rhizaria</taxon>
        <taxon>Retaria</taxon>
        <taxon>Foraminifera</taxon>
        <taxon>Monothalamids</taxon>
        <taxon>Reticulomyxidae</taxon>
        <taxon>Reticulomyxa</taxon>
    </lineage>
</organism>
<dbReference type="AlphaFoldDB" id="X6LXA3"/>
<proteinExistence type="predicted"/>
<dbReference type="Proteomes" id="UP000023152">
    <property type="component" value="Unassembled WGS sequence"/>
</dbReference>
<accession>X6LXA3</accession>
<sequence>MSTFAKALFGAKKKLRDFVLINKNTDKKTNVTKVILLKIIEMYRPMASNFLFSRDSDSTKHVTDLILDLRVSTDLYLIHGGLQKLVLKDRLLSSFIGKGWWWENVDTYHSVKLRHLQELELVVSNPRLLYWIAKIAYCGSCSSVLERVSIDFHMFSSACRTCLDKDLLDDVGLSAALYAIVDCCVMHPFANTKKLRLKLDTHSNEMIIPICQWITSHAHLMPSKFELIVDLPRTRPLFSCNLQCTIQKVSSPTRSWFACILSSGDIPELSPDVLALFHLVKCSVTISEYMLSSICRHLLAFSNFFSNSKKKFFNCCKITLIKMMPIYFSCYASNEKKKLINSF</sequence>
<evidence type="ECO:0000313" key="2">
    <source>
        <dbReference type="Proteomes" id="UP000023152"/>
    </source>
</evidence>
<comment type="caution">
    <text evidence="1">The sequence shown here is derived from an EMBL/GenBank/DDBJ whole genome shotgun (WGS) entry which is preliminary data.</text>
</comment>